<dbReference type="Bgee" id="ENSRNOG00000016583">
    <property type="expression patterns" value="Expressed in testis and 3 other cell types or tissues"/>
</dbReference>
<feature type="compositionally biased region" description="Basic and acidic residues" evidence="1">
    <location>
        <begin position="17"/>
        <end position="26"/>
    </location>
</feature>
<dbReference type="PANTHER" id="PTHR37335">
    <property type="entry name" value="RIKEN CDNA 1700003F12 GENE"/>
    <property type="match status" value="1"/>
</dbReference>
<dbReference type="InterPro" id="IPR029296">
    <property type="entry name" value="Bcl-2-like_put"/>
</dbReference>
<dbReference type="RefSeq" id="NP_001129373.1">
    <property type="nucleotide sequence ID" value="NM_001135901.2"/>
</dbReference>
<dbReference type="PaxDb" id="10116-ENSRNOP00000022265"/>
<dbReference type="UCSC" id="RGD:1561517">
    <property type="organism name" value="rat"/>
</dbReference>
<sequence>MGNSGSHKRTKAPNQASKDRPPDMDKARHKQFFSHLKRKKPSVKAPDPARVGENPRIKAGKTKIVLLFPLDKRQQLAEAAAGPFVRPVRPAEDPLGAPTCFPATVAPMLRGAGDGVDRREGARAREMKRILVLLLQLDARLQEEGRRVAGRPGGGAKAQQYWQPLYAHLLTQREACGEGDPREEQPRKRRRCPRPRP</sequence>
<dbReference type="CTD" id="499927"/>
<reference evidence="2" key="1">
    <citation type="submission" date="2005-05" db="EMBL/GenBank/DDBJ databases">
        <title>Bclt is a novel Bcl-2 family protein preferentially expressed in the testis.</title>
        <authorList>
            <person name="O'Doherty A.M."/>
            <person name="Zheng H."/>
            <person name="Wang S."/>
            <person name="Esaki Y."/>
            <person name="Yan W."/>
        </authorList>
    </citation>
    <scope>NUCLEOTIDE SEQUENCE</scope>
    <source>
        <strain evidence="2">Sprague-Dawley</strain>
    </source>
</reference>
<dbReference type="KEGG" id="rno:499927"/>
<feature type="compositionally biased region" description="Basic residues" evidence="1">
    <location>
        <begin position="187"/>
        <end position="197"/>
    </location>
</feature>
<dbReference type="STRING" id="10116.ENSRNOP00000022265"/>
<dbReference type="EMBL" id="DQ080432">
    <property type="protein sequence ID" value="AAZ39560.1"/>
    <property type="molecule type" value="mRNA"/>
</dbReference>
<evidence type="ECO:0000313" key="2">
    <source>
        <dbReference type="EMBL" id="AAZ39560.1"/>
    </source>
</evidence>
<feature type="compositionally biased region" description="Basic residues" evidence="1">
    <location>
        <begin position="1"/>
        <end position="11"/>
    </location>
</feature>
<dbReference type="GeneID" id="499927"/>
<dbReference type="VEuPathDB" id="HostDB:ENSRNOG00000016583"/>
<evidence type="ECO:0000256" key="1">
    <source>
        <dbReference type="SAM" id="MobiDB-lite"/>
    </source>
</evidence>
<feature type="region of interest" description="Disordered" evidence="1">
    <location>
        <begin position="1"/>
        <end position="56"/>
    </location>
</feature>
<dbReference type="AGR" id="RGD:1561517"/>
<dbReference type="InParanoid" id="Q1AHR4"/>
<dbReference type="OrthoDB" id="9450924at2759"/>
<dbReference type="HOGENOM" id="CLU_128811_0_0_1"/>
<proteinExistence type="evidence at transcript level"/>
<name>Q1AHR4_RAT</name>
<dbReference type="eggNOG" id="ENOG502T9GG">
    <property type="taxonomic scope" value="Eukaryota"/>
</dbReference>
<dbReference type="Pfam" id="PF15318">
    <property type="entry name" value="Bclt"/>
    <property type="match status" value="1"/>
</dbReference>
<dbReference type="PANTHER" id="PTHR37335:SF1">
    <property type="entry name" value="RIKEN CDNA 1700003F12 GENE"/>
    <property type="match status" value="1"/>
</dbReference>
<organism evidence="2">
    <name type="scientific">Rattus norvegicus</name>
    <name type="common">Rat</name>
    <dbReference type="NCBI Taxonomy" id="10116"/>
    <lineage>
        <taxon>Eukaryota</taxon>
        <taxon>Metazoa</taxon>
        <taxon>Chordata</taxon>
        <taxon>Craniata</taxon>
        <taxon>Vertebrata</taxon>
        <taxon>Euteleostomi</taxon>
        <taxon>Mammalia</taxon>
        <taxon>Eutheria</taxon>
        <taxon>Euarchontoglires</taxon>
        <taxon>Glires</taxon>
        <taxon>Rodentia</taxon>
        <taxon>Myomorpha</taxon>
        <taxon>Muroidea</taxon>
        <taxon>Muridae</taxon>
        <taxon>Murinae</taxon>
        <taxon>Rattus</taxon>
    </lineage>
</organism>
<feature type="compositionally biased region" description="Basic residues" evidence="1">
    <location>
        <begin position="27"/>
        <end position="42"/>
    </location>
</feature>
<gene>
    <name evidence="3" type="primary">C3h20orf144</name>
    <name evidence="3" type="synonym">RGD1561517</name>
    <name evidence="3" type="synonym">RGD1561517_predicted</name>
</gene>
<dbReference type="AlphaFoldDB" id="Q1AHR4"/>
<feature type="region of interest" description="Disordered" evidence="1">
    <location>
        <begin position="173"/>
        <end position="197"/>
    </location>
</feature>
<accession>Q1AHR4</accession>
<protein>
    <submittedName>
        <fullName evidence="2">Bcl-2-like protein</fullName>
    </submittedName>
</protein>
<dbReference type="RGD" id="1561517">
    <property type="gene designation" value="C3h20orf144"/>
</dbReference>
<evidence type="ECO:0000313" key="3">
    <source>
        <dbReference type="RGD" id="1561517"/>
    </source>
</evidence>
<feature type="compositionally biased region" description="Basic and acidic residues" evidence="1">
    <location>
        <begin position="175"/>
        <end position="186"/>
    </location>
</feature>